<dbReference type="SUPFAM" id="SSF81383">
    <property type="entry name" value="F-box domain"/>
    <property type="match status" value="1"/>
</dbReference>
<organism evidence="1 2">
    <name type="scientific">Aspergillus nanangensis</name>
    <dbReference type="NCBI Taxonomy" id="2582783"/>
    <lineage>
        <taxon>Eukaryota</taxon>
        <taxon>Fungi</taxon>
        <taxon>Dikarya</taxon>
        <taxon>Ascomycota</taxon>
        <taxon>Pezizomycotina</taxon>
        <taxon>Eurotiomycetes</taxon>
        <taxon>Eurotiomycetidae</taxon>
        <taxon>Eurotiales</taxon>
        <taxon>Aspergillaceae</taxon>
        <taxon>Aspergillus</taxon>
        <taxon>Aspergillus subgen. Circumdati</taxon>
    </lineage>
</organism>
<proteinExistence type="predicted"/>
<sequence length="419" mass="48351">MEKNGRISTALVDVLDFSPDSFQCLNSASRRLNWALKDPTLPIHPVLTYIPFLGVREPEYFPRNVNELYALKASPKDGQVDKLLYLARFYGIAVQQHLFANEHTSDKRTLVSREEIIEKLEVILAINHDNFRRGIFFADILSMILPLLGSEDLKSCRLVCKAWIPEINRVLFSTFICHSQAMNVQAWLDAGFWYNVREIHADDSNAETGLFETLKSALSMTRSISVKRASVQCHCCKSPPYTGFWEAENSIFWIVLRAISLNSMADLQKLSLATTIHDTRLALHLPDIQEFLHKKLEGLRELVISGSIGDELPNFLSKCTSLNTLYLRVDSFEDLDKICMPNLRELRLLIRNCDQHFEHFLNRHATLQCLVVSVIRWKPRFESFTQLYGKRYDLCAFSNAHTNPWEFEFPPQRPVRRVS</sequence>
<name>A0AAD4GMM5_ASPNN</name>
<evidence type="ECO:0000313" key="2">
    <source>
        <dbReference type="Proteomes" id="UP001194746"/>
    </source>
</evidence>
<accession>A0AAD4GMM5</accession>
<comment type="caution">
    <text evidence="1">The sequence shown here is derived from an EMBL/GenBank/DDBJ whole genome shotgun (WGS) entry which is preliminary data.</text>
</comment>
<dbReference type="InterPro" id="IPR036047">
    <property type="entry name" value="F-box-like_dom_sf"/>
</dbReference>
<dbReference type="SUPFAM" id="SSF52047">
    <property type="entry name" value="RNI-like"/>
    <property type="match status" value="1"/>
</dbReference>
<protein>
    <recommendedName>
        <fullName evidence="3">F-box domain-containing protein</fullName>
    </recommendedName>
</protein>
<reference evidence="1" key="2">
    <citation type="submission" date="2020-02" db="EMBL/GenBank/DDBJ databases">
        <authorList>
            <person name="Gilchrist C.L.M."/>
            <person name="Chooi Y.-H."/>
        </authorList>
    </citation>
    <scope>NUCLEOTIDE SEQUENCE</scope>
    <source>
        <strain evidence="1">MST-FP2251</strain>
    </source>
</reference>
<dbReference type="EMBL" id="VCAU01000319">
    <property type="protein sequence ID" value="KAF9882567.1"/>
    <property type="molecule type" value="Genomic_DNA"/>
</dbReference>
<dbReference type="AlphaFoldDB" id="A0AAD4GMM5"/>
<dbReference type="Proteomes" id="UP001194746">
    <property type="component" value="Unassembled WGS sequence"/>
</dbReference>
<dbReference type="Gene3D" id="3.80.10.10">
    <property type="entry name" value="Ribonuclease Inhibitor"/>
    <property type="match status" value="1"/>
</dbReference>
<reference evidence="1" key="1">
    <citation type="journal article" date="2019" name="Beilstein J. Org. Chem.">
        <title>Nanangenines: drimane sesquiterpenoids as the dominant metabolite cohort of a novel Australian fungus, Aspergillus nanangensis.</title>
        <authorList>
            <person name="Lacey H.J."/>
            <person name="Gilchrist C.L.M."/>
            <person name="Crombie A."/>
            <person name="Kalaitzis J.A."/>
            <person name="Vuong D."/>
            <person name="Rutledge P.J."/>
            <person name="Turner P."/>
            <person name="Pitt J.I."/>
            <person name="Lacey E."/>
            <person name="Chooi Y.H."/>
            <person name="Piggott A.M."/>
        </authorList>
    </citation>
    <scope>NUCLEOTIDE SEQUENCE</scope>
    <source>
        <strain evidence="1">MST-FP2251</strain>
    </source>
</reference>
<keyword evidence="2" id="KW-1185">Reference proteome</keyword>
<evidence type="ECO:0000313" key="1">
    <source>
        <dbReference type="EMBL" id="KAF9882567.1"/>
    </source>
</evidence>
<evidence type="ECO:0008006" key="3">
    <source>
        <dbReference type="Google" id="ProtNLM"/>
    </source>
</evidence>
<dbReference type="InterPro" id="IPR032675">
    <property type="entry name" value="LRR_dom_sf"/>
</dbReference>
<gene>
    <name evidence="1" type="ORF">FE257_006861</name>
</gene>